<keyword evidence="16" id="KW-1185">Reference proteome</keyword>
<keyword evidence="3 12" id="KW-0813">Transport</keyword>
<comment type="similarity">
    <text evidence="2 12">Belongs to the chloride channel (TC 2.A.49) family.</text>
</comment>
<feature type="domain" description="CBS" evidence="14">
    <location>
        <begin position="1011"/>
        <end position="1068"/>
    </location>
</feature>
<gene>
    <name evidence="15" type="ORF">HXX76_012576</name>
</gene>
<feature type="region of interest" description="Disordered" evidence="13">
    <location>
        <begin position="752"/>
        <end position="799"/>
    </location>
</feature>
<dbReference type="Gene3D" id="1.10.3080.10">
    <property type="entry name" value="Clc chloride channel"/>
    <property type="match status" value="1"/>
</dbReference>
<evidence type="ECO:0000256" key="11">
    <source>
        <dbReference type="PROSITE-ProRule" id="PRU00703"/>
    </source>
</evidence>
<comment type="caution">
    <text evidence="12">Lacks conserved residue(s) required for the propagation of feature annotation.</text>
</comment>
<evidence type="ECO:0000256" key="7">
    <source>
        <dbReference type="ARBA" id="ARBA00023065"/>
    </source>
</evidence>
<dbReference type="EMBL" id="JAEHOC010000043">
    <property type="protein sequence ID" value="KAG2427060.1"/>
    <property type="molecule type" value="Genomic_DNA"/>
</dbReference>
<evidence type="ECO:0000256" key="9">
    <source>
        <dbReference type="ARBA" id="ARBA00023136"/>
    </source>
</evidence>
<dbReference type="InterPro" id="IPR046342">
    <property type="entry name" value="CBS_dom_sf"/>
</dbReference>
<evidence type="ECO:0000256" key="12">
    <source>
        <dbReference type="RuleBase" id="RU361221"/>
    </source>
</evidence>
<feature type="transmembrane region" description="Helical" evidence="12">
    <location>
        <begin position="364"/>
        <end position="381"/>
    </location>
</feature>
<keyword evidence="8 11" id="KW-0129">CBS domain</keyword>
<keyword evidence="5" id="KW-0677">Repeat</keyword>
<dbReference type="PROSITE" id="PS51371">
    <property type="entry name" value="CBS"/>
    <property type="match status" value="1"/>
</dbReference>
<feature type="transmembrane region" description="Helical" evidence="12">
    <location>
        <begin position="293"/>
        <end position="314"/>
    </location>
</feature>
<dbReference type="PRINTS" id="PR00762">
    <property type="entry name" value="CLCHANNEL"/>
</dbReference>
<evidence type="ECO:0000313" key="16">
    <source>
        <dbReference type="Proteomes" id="UP000650467"/>
    </source>
</evidence>
<evidence type="ECO:0000256" key="6">
    <source>
        <dbReference type="ARBA" id="ARBA00022989"/>
    </source>
</evidence>
<feature type="compositionally biased region" description="Basic and acidic residues" evidence="13">
    <location>
        <begin position="842"/>
        <end position="860"/>
    </location>
</feature>
<dbReference type="Proteomes" id="UP000650467">
    <property type="component" value="Unassembled WGS sequence"/>
</dbReference>
<evidence type="ECO:0000256" key="5">
    <source>
        <dbReference type="ARBA" id="ARBA00022737"/>
    </source>
</evidence>
<feature type="transmembrane region" description="Helical" evidence="12">
    <location>
        <begin position="320"/>
        <end position="343"/>
    </location>
</feature>
<evidence type="ECO:0000256" key="3">
    <source>
        <dbReference type="ARBA" id="ARBA00022448"/>
    </source>
</evidence>
<name>A0A835VTB3_CHLIN</name>
<dbReference type="GO" id="GO:0016020">
    <property type="term" value="C:membrane"/>
    <property type="evidence" value="ECO:0007669"/>
    <property type="project" value="UniProtKB-SubCell"/>
</dbReference>
<accession>A0A835VTB3</accession>
<dbReference type="Pfam" id="PF00571">
    <property type="entry name" value="CBS"/>
    <property type="match status" value="1"/>
</dbReference>
<dbReference type="InterPro" id="IPR001807">
    <property type="entry name" value="ClC"/>
</dbReference>
<reference evidence="15" key="1">
    <citation type="journal article" date="2020" name="bioRxiv">
        <title>Comparative genomics of Chlamydomonas.</title>
        <authorList>
            <person name="Craig R.J."/>
            <person name="Hasan A.R."/>
            <person name="Ness R.W."/>
            <person name="Keightley P.D."/>
        </authorList>
    </citation>
    <scope>NUCLEOTIDE SEQUENCE</scope>
    <source>
        <strain evidence="15">SAG 7.73</strain>
    </source>
</reference>
<evidence type="ECO:0000256" key="2">
    <source>
        <dbReference type="ARBA" id="ARBA00009476"/>
    </source>
</evidence>
<protein>
    <recommendedName>
        <fullName evidence="12">Chloride channel protein</fullName>
    </recommendedName>
</protein>
<keyword evidence="6 12" id="KW-1133">Transmembrane helix</keyword>
<feature type="compositionally biased region" description="Gly residues" evidence="13">
    <location>
        <begin position="251"/>
        <end position="262"/>
    </location>
</feature>
<dbReference type="InterPro" id="IPR000644">
    <property type="entry name" value="CBS_dom"/>
</dbReference>
<dbReference type="Pfam" id="PF00654">
    <property type="entry name" value="Voltage_CLC"/>
    <property type="match status" value="2"/>
</dbReference>
<proteinExistence type="inferred from homology"/>
<dbReference type="SUPFAM" id="SSF81340">
    <property type="entry name" value="Clc chloride channel"/>
    <property type="match status" value="2"/>
</dbReference>
<dbReference type="AlphaFoldDB" id="A0A835VTB3"/>
<dbReference type="OrthoDB" id="428525at2759"/>
<dbReference type="InterPro" id="IPR014743">
    <property type="entry name" value="Cl-channel_core"/>
</dbReference>
<feature type="transmembrane region" description="Helical" evidence="12">
    <location>
        <begin position="387"/>
        <end position="410"/>
    </location>
</feature>
<feature type="region of interest" description="Disordered" evidence="13">
    <location>
        <begin position="835"/>
        <end position="879"/>
    </location>
</feature>
<comment type="caution">
    <text evidence="15">The sequence shown here is derived from an EMBL/GenBank/DDBJ whole genome shotgun (WGS) entry which is preliminary data.</text>
</comment>
<keyword evidence="4 12" id="KW-0812">Transmembrane</keyword>
<dbReference type="PANTHER" id="PTHR11689:SF136">
    <property type="entry name" value="H(+)_CL(-) EXCHANGE TRANSPORTER 7"/>
    <property type="match status" value="1"/>
</dbReference>
<evidence type="ECO:0000259" key="14">
    <source>
        <dbReference type="PROSITE" id="PS51371"/>
    </source>
</evidence>
<evidence type="ECO:0000256" key="13">
    <source>
        <dbReference type="SAM" id="MobiDB-lite"/>
    </source>
</evidence>
<keyword evidence="7 12" id="KW-0406">Ion transport</keyword>
<feature type="region of interest" description="Disordered" evidence="13">
    <location>
        <begin position="250"/>
        <end position="278"/>
    </location>
</feature>
<keyword evidence="10 12" id="KW-0868">Chloride</keyword>
<keyword evidence="9 12" id="KW-0472">Membrane</keyword>
<organism evidence="15 16">
    <name type="scientific">Chlamydomonas incerta</name>
    <dbReference type="NCBI Taxonomy" id="51695"/>
    <lineage>
        <taxon>Eukaryota</taxon>
        <taxon>Viridiplantae</taxon>
        <taxon>Chlorophyta</taxon>
        <taxon>core chlorophytes</taxon>
        <taxon>Chlorophyceae</taxon>
        <taxon>CS clade</taxon>
        <taxon>Chlamydomonadales</taxon>
        <taxon>Chlamydomonadaceae</taxon>
        <taxon>Chlamydomonas</taxon>
    </lineage>
</organism>
<sequence length="1079" mass="111356">MAPSESERFASRPFSHQYILLEQQEREARTSREWRLRSAYYWLCALVAGCAAGTWAFVLNALTEALQVARYEATIRHITPGGGFFLPWLAFAGTAAAYAALAGAAVTRLAPIAAGSGVPQMKAWINGVSVPGAVSPLTLLVKGVGVTLSIAAGLVAGKEGPYIHSGGILGYMTAQGGRLAVKRWAAREVRREAGVVKTAGSSPGGGGGGGRWWQPHALLRRRRRPQLEFPDLGPPAAAAADVAAVGADGMATGGNSGSGGRGARPAASDRPPPAWVPPVAAVEPREQSDAASVGTSAGVAVAFTAPVAGVAYAVEEGTTVFSVTVLWKAYLSAGMAVCVMQLLTVAASGKAQWSFSTLRMPTELSFRSVSNVWGIFWFHAWELPLLVVLGLLGGAMGGLWTLGAMQLLTLRKRLLGGPRHKLARNIEVALVAAATATIWLGVCYGSPCAPLPPGHQALSAGDAGRTLRWLYFDGPDQLFPQLWCPEGTYCEWGQLFWMPVETAARAMFSVHPAAASEQQPLHPPPPPGAAAAAASDPAADLAFSFSAAALGLFVGLAYPGLLLTYGVAAPTGIFIPTLAIGGAAGRLAGRAVQAALDNCGVSAQISLPAWGVVGAAALLAGITRLLLATCLIVTETSGGGPLLVPIVLATTAAKLVADTTSPCIYDWQMAAAGFQYLEDSASLPPGRLSALVAERVGRVMTREPLASLPERPTLAHVLQWLRTHKHSFIPVVRYGRGGAAAAGAAAAAAAGVCGDEDGSGGGDTARHAASPDWAAPKGSGGGNGATEPAPKGSSNHAPGALPRQLVGVVHRWQLVSCLRHPGLLRDMLFIPEEQEEQAQAQKEQEHEQEHEQRQEKREEQQEQQQRRRQQRAPDAAAPLGRRERLAALALMAQSPGELPAAEEAALLEAWMSAEAEAAVEMAAEAAADVSGAAAAGPQEAQGVAAGVDGSPPAAAPAAAEGAVSISIALALHAAAGAAGAKHEAAAAAESDTCRGAGPAWLRRRLDLAALLLATPHSLPPDAPAQEALLALRHLGLHSVPVAAPSPALLGLVTRADLFRAELEEGGQGQGGEGRRKKEQ</sequence>
<evidence type="ECO:0000256" key="1">
    <source>
        <dbReference type="ARBA" id="ARBA00004141"/>
    </source>
</evidence>
<dbReference type="SUPFAM" id="SSF54631">
    <property type="entry name" value="CBS-domain pair"/>
    <property type="match status" value="1"/>
</dbReference>
<dbReference type="GO" id="GO:0005254">
    <property type="term" value="F:chloride channel activity"/>
    <property type="evidence" value="ECO:0007669"/>
    <property type="project" value="UniProtKB-UniRule"/>
</dbReference>
<feature type="transmembrane region" description="Helical" evidence="12">
    <location>
        <begin position="82"/>
        <end position="101"/>
    </location>
</feature>
<dbReference type="InterPro" id="IPR051280">
    <property type="entry name" value="Cl-channel/antiporter"/>
</dbReference>
<comment type="subcellular location">
    <subcellularLocation>
        <location evidence="1 12">Membrane</location>
        <topology evidence="1 12">Multi-pass membrane protein</topology>
    </subcellularLocation>
</comment>
<feature type="transmembrane region" description="Helical" evidence="12">
    <location>
        <begin position="39"/>
        <end position="62"/>
    </location>
</feature>
<evidence type="ECO:0000256" key="8">
    <source>
        <dbReference type="ARBA" id="ARBA00023122"/>
    </source>
</evidence>
<evidence type="ECO:0000256" key="10">
    <source>
        <dbReference type="ARBA" id="ARBA00023214"/>
    </source>
</evidence>
<evidence type="ECO:0000256" key="4">
    <source>
        <dbReference type="ARBA" id="ARBA00022692"/>
    </source>
</evidence>
<evidence type="ECO:0000313" key="15">
    <source>
        <dbReference type="EMBL" id="KAG2427060.1"/>
    </source>
</evidence>
<dbReference type="PANTHER" id="PTHR11689">
    <property type="entry name" value="CHLORIDE CHANNEL PROTEIN CLC FAMILY MEMBER"/>
    <property type="match status" value="1"/>
</dbReference>